<dbReference type="Proteomes" id="UP000016648">
    <property type="component" value="Unassembled WGS sequence"/>
</dbReference>
<accession>U2QGV5</accession>
<sequence length="51" mass="5841">MKFIASAIIEYQASFAFYTYHMNARMSIFITVNAMKVIGKDQIQFISVIMG</sequence>
<dbReference type="EMBL" id="AWEY01000004">
    <property type="protein sequence ID" value="ERK40538.1"/>
    <property type="molecule type" value="Genomic_DNA"/>
</dbReference>
<evidence type="ECO:0000313" key="2">
    <source>
        <dbReference type="Proteomes" id="UP000016648"/>
    </source>
</evidence>
<keyword evidence="2" id="KW-1185">Reference proteome</keyword>
<evidence type="ECO:0000313" key="1">
    <source>
        <dbReference type="EMBL" id="ERK40538.1"/>
    </source>
</evidence>
<reference evidence="1 2" key="1">
    <citation type="submission" date="2013-08" db="EMBL/GenBank/DDBJ databases">
        <authorList>
            <person name="Durkin A.S."/>
            <person name="Haft D.R."/>
            <person name="McCorrison J."/>
            <person name="Torralba M."/>
            <person name="Gillis M."/>
            <person name="Haft D.H."/>
            <person name="Methe B."/>
            <person name="Sutton G."/>
            <person name="Nelson K.E."/>
        </authorList>
    </citation>
    <scope>NUCLEOTIDE SEQUENCE [LARGE SCALE GENOMIC DNA]</scope>
    <source>
        <strain evidence="1 2">F0067</strain>
    </source>
</reference>
<comment type="caution">
    <text evidence="1">The sequence shown here is derived from an EMBL/GenBank/DDBJ whole genome shotgun (WGS) entry which is preliminary data.</text>
</comment>
<gene>
    <name evidence="1" type="ORF">HMPREF9135_1338</name>
</gene>
<dbReference type="AlphaFoldDB" id="U2QGV5"/>
<protein>
    <submittedName>
        <fullName evidence="1">Uncharacterized protein</fullName>
    </submittedName>
</protein>
<organism evidence="1 2">
    <name type="scientific">Segatella baroniae F0067</name>
    <dbReference type="NCBI Taxonomy" id="1115809"/>
    <lineage>
        <taxon>Bacteria</taxon>
        <taxon>Pseudomonadati</taxon>
        <taxon>Bacteroidota</taxon>
        <taxon>Bacteroidia</taxon>
        <taxon>Bacteroidales</taxon>
        <taxon>Prevotellaceae</taxon>
        <taxon>Segatella</taxon>
    </lineage>
</organism>
<name>U2QGV5_9BACT</name>
<proteinExistence type="predicted"/>
<dbReference type="PATRIC" id="fig|1115809.3.peg.120"/>